<dbReference type="InterPro" id="IPR010071">
    <property type="entry name" value="AA_adenyl_dom"/>
</dbReference>
<dbReference type="PANTHER" id="PTHR45527:SF1">
    <property type="entry name" value="FATTY ACID SYNTHASE"/>
    <property type="match status" value="1"/>
</dbReference>
<feature type="compositionally biased region" description="Low complexity" evidence="4">
    <location>
        <begin position="26"/>
        <end position="38"/>
    </location>
</feature>
<dbReference type="SUPFAM" id="SSF47336">
    <property type="entry name" value="ACP-like"/>
    <property type="match status" value="2"/>
</dbReference>
<dbReference type="InterPro" id="IPR020802">
    <property type="entry name" value="TesA-like"/>
</dbReference>
<dbReference type="GO" id="GO:0031177">
    <property type="term" value="F:phosphopantetheine binding"/>
    <property type="evidence" value="ECO:0007669"/>
    <property type="project" value="InterPro"/>
</dbReference>
<evidence type="ECO:0000256" key="1">
    <source>
        <dbReference type="ARBA" id="ARBA00001957"/>
    </source>
</evidence>
<dbReference type="FunFam" id="3.40.50.980:FF:000001">
    <property type="entry name" value="Non-ribosomal peptide synthetase"/>
    <property type="match status" value="1"/>
</dbReference>
<dbReference type="Pfam" id="PF13193">
    <property type="entry name" value="AMP-binding_C"/>
    <property type="match status" value="2"/>
</dbReference>
<dbReference type="InterPro" id="IPR001242">
    <property type="entry name" value="Condensation_dom"/>
</dbReference>
<feature type="domain" description="Carrier" evidence="5">
    <location>
        <begin position="2054"/>
        <end position="2132"/>
    </location>
</feature>
<dbReference type="RefSeq" id="WP_188915018.1">
    <property type="nucleotide sequence ID" value="NZ_BMMF01000013.1"/>
</dbReference>
<dbReference type="SMART" id="SM00824">
    <property type="entry name" value="PKS_TE"/>
    <property type="match status" value="1"/>
</dbReference>
<dbReference type="Gene3D" id="3.30.559.30">
    <property type="entry name" value="Nonribosomal peptide synthetase, condensation domain"/>
    <property type="match status" value="2"/>
</dbReference>
<comment type="caution">
    <text evidence="6">The sequence shown here is derived from an EMBL/GenBank/DDBJ whole genome shotgun (WGS) entry which is preliminary data.</text>
</comment>
<keyword evidence="7" id="KW-1185">Reference proteome</keyword>
<dbReference type="Gene3D" id="3.40.50.1820">
    <property type="entry name" value="alpha/beta hydrolase"/>
    <property type="match status" value="1"/>
</dbReference>
<dbReference type="SUPFAM" id="SSF53474">
    <property type="entry name" value="alpha/beta-Hydrolases"/>
    <property type="match status" value="1"/>
</dbReference>
<dbReference type="Gene3D" id="3.30.300.30">
    <property type="match status" value="2"/>
</dbReference>
<dbReference type="Gene3D" id="3.40.50.12780">
    <property type="entry name" value="N-terminal domain of ligase-like"/>
    <property type="match status" value="1"/>
</dbReference>
<dbReference type="PROSITE" id="PS00012">
    <property type="entry name" value="PHOSPHOPANTETHEINE"/>
    <property type="match status" value="2"/>
</dbReference>
<dbReference type="Gene3D" id="1.10.1200.10">
    <property type="entry name" value="ACP-like"/>
    <property type="match status" value="2"/>
</dbReference>
<evidence type="ECO:0000313" key="6">
    <source>
        <dbReference type="EMBL" id="GGK48888.1"/>
    </source>
</evidence>
<evidence type="ECO:0000256" key="2">
    <source>
        <dbReference type="ARBA" id="ARBA00022450"/>
    </source>
</evidence>
<dbReference type="CDD" id="cd05930">
    <property type="entry name" value="A_NRPS"/>
    <property type="match status" value="1"/>
</dbReference>
<gene>
    <name evidence="6" type="ORF">GCM10011322_39910</name>
</gene>
<dbReference type="CDD" id="cd19543">
    <property type="entry name" value="DCL_NRPS"/>
    <property type="match status" value="1"/>
</dbReference>
<dbReference type="Pfam" id="PF00550">
    <property type="entry name" value="PP-binding"/>
    <property type="match status" value="2"/>
</dbReference>
<dbReference type="GO" id="GO:0003824">
    <property type="term" value="F:catalytic activity"/>
    <property type="evidence" value="ECO:0007669"/>
    <property type="project" value="InterPro"/>
</dbReference>
<dbReference type="CDD" id="cd17646">
    <property type="entry name" value="A_NRPS_AB3403-like"/>
    <property type="match status" value="1"/>
</dbReference>
<dbReference type="CDD" id="cd19531">
    <property type="entry name" value="LCL_NRPS-like"/>
    <property type="match status" value="1"/>
</dbReference>
<evidence type="ECO:0000313" key="7">
    <source>
        <dbReference type="Proteomes" id="UP000600449"/>
    </source>
</evidence>
<accession>A0A917QH75</accession>
<feature type="region of interest" description="Disordered" evidence="4">
    <location>
        <begin position="983"/>
        <end position="1008"/>
    </location>
</feature>
<dbReference type="InterPro" id="IPR036736">
    <property type="entry name" value="ACP-like_sf"/>
</dbReference>
<dbReference type="FunFam" id="1.10.1200.10:FF:000005">
    <property type="entry name" value="Nonribosomal peptide synthetase 1"/>
    <property type="match status" value="1"/>
</dbReference>
<keyword evidence="3" id="KW-0597">Phosphoprotein</keyword>
<dbReference type="Pfam" id="PF00668">
    <property type="entry name" value="Condensation"/>
    <property type="match status" value="2"/>
</dbReference>
<dbReference type="GO" id="GO:0044550">
    <property type="term" value="P:secondary metabolite biosynthetic process"/>
    <property type="evidence" value="ECO:0007669"/>
    <property type="project" value="TreeGrafter"/>
</dbReference>
<dbReference type="InterPro" id="IPR001031">
    <property type="entry name" value="Thioesterase"/>
</dbReference>
<dbReference type="FunFam" id="3.30.300.30:FF:000015">
    <property type="entry name" value="Nonribosomal peptide synthase SidD"/>
    <property type="match status" value="1"/>
</dbReference>
<name>A0A917QH75_9HYPH</name>
<dbReference type="FunFam" id="3.40.50.12780:FF:000012">
    <property type="entry name" value="Non-ribosomal peptide synthetase"/>
    <property type="match status" value="1"/>
</dbReference>
<evidence type="ECO:0000256" key="3">
    <source>
        <dbReference type="ARBA" id="ARBA00022553"/>
    </source>
</evidence>
<comment type="cofactor">
    <cofactor evidence="1">
        <name>pantetheine 4'-phosphate</name>
        <dbReference type="ChEBI" id="CHEBI:47942"/>
    </cofactor>
</comment>
<dbReference type="InterPro" id="IPR006162">
    <property type="entry name" value="Ppantetheine_attach_site"/>
</dbReference>
<evidence type="ECO:0000256" key="4">
    <source>
        <dbReference type="SAM" id="MobiDB-lite"/>
    </source>
</evidence>
<dbReference type="InterPro" id="IPR020845">
    <property type="entry name" value="AMP-binding_CS"/>
</dbReference>
<organism evidence="6 7">
    <name type="scientific">Salinarimonas ramus</name>
    <dbReference type="NCBI Taxonomy" id="690164"/>
    <lineage>
        <taxon>Bacteria</taxon>
        <taxon>Pseudomonadati</taxon>
        <taxon>Pseudomonadota</taxon>
        <taxon>Alphaproteobacteria</taxon>
        <taxon>Hyphomicrobiales</taxon>
        <taxon>Salinarimonadaceae</taxon>
        <taxon>Salinarimonas</taxon>
    </lineage>
</organism>
<dbReference type="Gene3D" id="3.40.50.980">
    <property type="match status" value="2"/>
</dbReference>
<dbReference type="InterPro" id="IPR023213">
    <property type="entry name" value="CAT-like_dom_sf"/>
</dbReference>
<sequence>MSGADASLSERIRALSPEKRRALEQALAARRATPAAAPVESTPAAEEGPVRLTSAQRRMWYLDRRDPGRAAYNVPLAVRLRGPVDRDIVRRALACVVERHAILRTRHEERDGEVVGIVEPAAPRWRVVELGDRPPEEALRVVDERAAQDGSSPVDLAREVLRATLYMMSEDDAVLHVVVHHIAIDGWSAAILMRELAHAYHAFSAGGAPDLPRLPARYADVAREEAATLAGPRAEAAIAFWKEALADAPDGIALPRTADAREAVDAVGTLPFGIDEPHYSAFKAFCRTQRISLYVGFLAILKLVLSRYARTTDVVVGTEASVRSRAEHAELIGLFVNQLALRTDLSGEPGFAEACRRISETVRRAFAHQDLPFDRVVRALERQGERQPLFNVVLSLRTEEGRRGPDDAAGGAVRFEPVPDGGPKTFAPKFDLAFSMVDDGSRLGGAIEYDRRLHAAEAMAGLANAVRRAVACVLAEPERPFAHVALGGEEVMRLERGAWNATARPLPEVVGLHRHFEAAHDRDPAHPALIHGDEAWSHARLEREANRLARRAAAAGAGPERVVALSIARGPRLVCAVLAALKTGGAILVLDPAQASGRWRAILEDARPAVILADEAGAALLPPVAAPVIDVDADEASSEETRLDVAIDPDQLAYVIYTSGSTGMPKGVMGHHRGLSALCEAQAQAFRLTPQDRVMQVSAVTFDAFVWELALVWRAGATLVLHPDGAPQPDEAFLALLREARVSMMTIPPSVLSALPEGELAGLRSLVVAGEACPAALATRFATGRSMVNAYGPTETTVWASGEICTAGEAPAIGRPVANMRLHLVDAALNPVPVGALGEIALAGPAVTRGYVGRADLTAERFRPDPFAQAPGERMYLTGDLGCRLPDGRVRYVGRIDDQVKIRGFRVEPGEAQAALARHPGVAQVVVRAVSHEGRDVLVAWWIASGAPLDEPALRAHAAAHLPIWLRPSFYVRLDAMPLTPHGKIDRRALPPPDPQARPALGTGEPPREGIESRLAAVWADVLEIEPPGRDESFFELGGDSITSVRLVSRARAAGLGFTAVQLFANPTIAGLAPLVESVAQGEARAHADASGELPLSPLQEGLLFHCLRRPDLPLYVQRFRLHVAGPLDPNALERAWNRLLARHEALRTRIAWRGRERPVQIVEERVEMTVSRIDLSALDAPARVAALGRLDAEEAGAGFDLEAAPLVRCTLVRLGAQEWEVFWACHHVMVDGWSFAIIERDLFAFYAAERDGRAAPDAVAPAFSDHLAWIAGRDQAAARAWWRERLAGFDTPALVADGAASGEPAWREASEILDPAADERLRDFAAARGLTLNTLVQVAWALVLSRHLRRRDVASGMIVSGRPAELDGVEEMVGLFINTLPYRLVLDPHVPLAAFLATAQRDLAEMQARAFLSLAELQRLADVPAGAAPFDTLVVVQSLPPGGARPAELAVTADPVAARTDYPLTIIVEVAERTALRLVHDESRLSGARTRAFAAALRTALETLPDAANGPLGAWPACLPDDAARHDAGPPAPPFVDPATLVSTRAAETPEATALVLEGEALSYADLEARANRLAHWLRAEGIGPEVVVALHLERSFALVEAMLAVMKAGGSFLPLGLDVPAPRLAQMLDEARPCLVLTTSRLAENLPAGSRVVALDDPAPPWADARAQPPAPTGSPDDPVYVFYTSGSTGRPKGVVNTRRGLANRIAWGQSAYPIGPDDRVMQKTPFTFDVSVWEWLWPLSVGATLVIARPGGHRDPAYLADLAEREAVTLMHFVPSMLQLFLEDPARPRRCRALRRIVCSGEAVSGDLRDRCREHAGVEILNLYGPTEAAIEVSHWLCAPEDTGASVPMGRAIDGVVLRVVDPHGHPCPVGVPGELLIGGVAIARGYIARPDLTAERFVPDPLAGRDGLTRPGDRVYRTGDLVARRADGGLDYLGRIDWQVKIRGQRVELAEIEAVLRACPGVRDCAIVYRKGASGDGRLIAYVVGPADDPAALTTLKAALAERLPEVMRPGDWIVLDALPLTSSGKLDRGALPEPGAATMRGGRGGPPADAVSREIATILLAILGRGEADAASIGVRDHFTADLGGHSLQVLRAVGRLEQRWPGRVDLAGFLRDPTIEGVARLVSEGERTATGRSALLVPLRPEGKGAPLFLVHPALGAVICYIEAARAFPGARPLHAIQAPELAGAAGIESGDLVALARAYRDAMRSVQPEGTLAIAGYSYGGLVAFEAARQEAAAGMPPTLLAIIDTLAPPAEPSGDAGLGEAALLAELGTILERYGGGAPTLTADAVAAIPAEERLAFVRRTLESGGVLDGLASALDLGATLAATRGAGLARATYRPGPYDGPLALLRCASPSAEDLAGTDPAQMADEALGWGRFVRGAISVETVPGDHVDVLRGENAARVAAWLADRLAHAT</sequence>
<dbReference type="GO" id="GO:0005737">
    <property type="term" value="C:cytoplasm"/>
    <property type="evidence" value="ECO:0007669"/>
    <property type="project" value="TreeGrafter"/>
</dbReference>
<dbReference type="Gene3D" id="3.30.559.10">
    <property type="entry name" value="Chloramphenicol acetyltransferase-like domain"/>
    <property type="match status" value="2"/>
</dbReference>
<dbReference type="InterPro" id="IPR000873">
    <property type="entry name" value="AMP-dep_synth/lig_dom"/>
</dbReference>
<dbReference type="GO" id="GO:0043041">
    <property type="term" value="P:amino acid activation for nonribosomal peptide biosynthetic process"/>
    <property type="evidence" value="ECO:0007669"/>
    <property type="project" value="TreeGrafter"/>
</dbReference>
<feature type="domain" description="Carrier" evidence="5">
    <location>
        <begin position="1006"/>
        <end position="1080"/>
    </location>
</feature>
<feature type="region of interest" description="Disordered" evidence="4">
    <location>
        <begin position="26"/>
        <end position="50"/>
    </location>
</feature>
<dbReference type="SUPFAM" id="SSF52777">
    <property type="entry name" value="CoA-dependent acyltransferases"/>
    <property type="match status" value="4"/>
</dbReference>
<reference evidence="6 7" key="1">
    <citation type="journal article" date="2014" name="Int. J. Syst. Evol. Microbiol.">
        <title>Complete genome sequence of Corynebacterium casei LMG S-19264T (=DSM 44701T), isolated from a smear-ripened cheese.</title>
        <authorList>
            <consortium name="US DOE Joint Genome Institute (JGI-PGF)"/>
            <person name="Walter F."/>
            <person name="Albersmeier A."/>
            <person name="Kalinowski J."/>
            <person name="Ruckert C."/>
        </authorList>
    </citation>
    <scope>NUCLEOTIDE SEQUENCE [LARGE SCALE GENOMIC DNA]</scope>
    <source>
        <strain evidence="6 7">CGMCC 1.9161</strain>
    </source>
</reference>
<dbReference type="Pfam" id="PF00975">
    <property type="entry name" value="Thioesterase"/>
    <property type="match status" value="1"/>
</dbReference>
<proteinExistence type="predicted"/>
<dbReference type="InterPro" id="IPR025110">
    <property type="entry name" value="AMP-bd_C"/>
</dbReference>
<dbReference type="EMBL" id="BMMF01000013">
    <property type="protein sequence ID" value="GGK48888.1"/>
    <property type="molecule type" value="Genomic_DNA"/>
</dbReference>
<dbReference type="PROSITE" id="PS00455">
    <property type="entry name" value="AMP_BINDING"/>
    <property type="match status" value="2"/>
</dbReference>
<protein>
    <recommendedName>
        <fullName evidence="5">Carrier domain-containing protein</fullName>
    </recommendedName>
</protein>
<dbReference type="Proteomes" id="UP000600449">
    <property type="component" value="Unassembled WGS sequence"/>
</dbReference>
<dbReference type="InterPro" id="IPR045851">
    <property type="entry name" value="AMP-bd_C_sf"/>
</dbReference>
<dbReference type="InterPro" id="IPR042099">
    <property type="entry name" value="ANL_N_sf"/>
</dbReference>
<dbReference type="InterPro" id="IPR009081">
    <property type="entry name" value="PP-bd_ACP"/>
</dbReference>
<dbReference type="InterPro" id="IPR020806">
    <property type="entry name" value="PKS_PP-bd"/>
</dbReference>
<dbReference type="InterPro" id="IPR029058">
    <property type="entry name" value="AB_hydrolase_fold"/>
</dbReference>
<dbReference type="PROSITE" id="PS50075">
    <property type="entry name" value="CARRIER"/>
    <property type="match status" value="2"/>
</dbReference>
<dbReference type="SUPFAM" id="SSF56801">
    <property type="entry name" value="Acetyl-CoA synthetase-like"/>
    <property type="match status" value="2"/>
</dbReference>
<dbReference type="PANTHER" id="PTHR45527">
    <property type="entry name" value="NONRIBOSOMAL PEPTIDE SYNTHETASE"/>
    <property type="match status" value="1"/>
</dbReference>
<keyword evidence="2" id="KW-0596">Phosphopantetheine</keyword>
<dbReference type="Pfam" id="PF00501">
    <property type="entry name" value="AMP-binding"/>
    <property type="match status" value="2"/>
</dbReference>
<dbReference type="SMART" id="SM00823">
    <property type="entry name" value="PKS_PP"/>
    <property type="match status" value="1"/>
</dbReference>
<dbReference type="NCBIfam" id="TIGR01733">
    <property type="entry name" value="AA-adenyl-dom"/>
    <property type="match status" value="2"/>
</dbReference>
<evidence type="ECO:0000259" key="5">
    <source>
        <dbReference type="PROSITE" id="PS50075"/>
    </source>
</evidence>
<dbReference type="Gene3D" id="2.30.38.10">
    <property type="entry name" value="Luciferase, Domain 3"/>
    <property type="match status" value="1"/>
</dbReference>